<sequence length="461" mass="50400">MRVGGLALTVLGFAASCRADCCYTSTPTTTQDQSLVNLTVYWSQASLTAYHYNVKVQFPVSNVMNAAQPFRAPVGTVVCEKEGENAWGCTSRDAKVFSAQFNMALTAAQTGSPSTTIRIGDENGEYTLCTLSPWCELPSDNTSNNDDINYGPFGHHPKWFAIILAGAGGLALGAIVFGVLYYRNHRSHIGTEVSLARRHEEQHGPSQEAKIKRVPTVRQARSGRDFAGSGTLLGGLPGNESTETLISGRGTLVGGMLYQASVEPVKGDGLERSKSIRSVHDTRSVAHDTSLMRQKSTRSVRDGIIPIPSSIPPPPPPPQQPTTTSPAHGHKTSRTVKRQGTILHPETLFEPPSHPYRTRSKSIREPRQVREPGLDGYVTDNTPSRTRSKSAHREQEQGFVASARRRRSTKTQQGQGRMDGPCDEGLSHVPKRDAKWEPKWENGRTRALSRAGPVRETEQGW</sequence>
<dbReference type="GeneID" id="27686430"/>
<feature type="compositionally biased region" description="Pro residues" evidence="1">
    <location>
        <begin position="309"/>
        <end position="320"/>
    </location>
</feature>
<feature type="chain" id="PRO_5005540171" description="Autophagy-related protein 27" evidence="3">
    <location>
        <begin position="20"/>
        <end position="461"/>
    </location>
</feature>
<feature type="region of interest" description="Disordered" evidence="1">
    <location>
        <begin position="269"/>
        <end position="461"/>
    </location>
</feature>
<organism evidence="4 5">
    <name type="scientific">Spizellomyces punctatus (strain DAOM BR117)</name>
    <dbReference type="NCBI Taxonomy" id="645134"/>
    <lineage>
        <taxon>Eukaryota</taxon>
        <taxon>Fungi</taxon>
        <taxon>Fungi incertae sedis</taxon>
        <taxon>Chytridiomycota</taxon>
        <taxon>Chytridiomycota incertae sedis</taxon>
        <taxon>Chytridiomycetes</taxon>
        <taxon>Spizellomycetales</taxon>
        <taxon>Spizellomycetaceae</taxon>
        <taxon>Spizellomyces</taxon>
    </lineage>
</organism>
<name>A0A0L0HNK7_SPIPD</name>
<evidence type="ECO:0000256" key="1">
    <source>
        <dbReference type="SAM" id="MobiDB-lite"/>
    </source>
</evidence>
<reference evidence="4 5" key="1">
    <citation type="submission" date="2009-08" db="EMBL/GenBank/DDBJ databases">
        <title>The Genome Sequence of Spizellomyces punctatus strain DAOM BR117.</title>
        <authorList>
            <consortium name="The Broad Institute Genome Sequencing Platform"/>
            <person name="Russ C."/>
            <person name="Cuomo C."/>
            <person name="Shea T."/>
            <person name="Young S.K."/>
            <person name="Zeng Q."/>
            <person name="Koehrsen M."/>
            <person name="Haas B."/>
            <person name="Borodovsky M."/>
            <person name="Guigo R."/>
            <person name="Alvarado L."/>
            <person name="Berlin A."/>
            <person name="Bochicchio J."/>
            <person name="Borenstein D."/>
            <person name="Chapman S."/>
            <person name="Chen Z."/>
            <person name="Engels R."/>
            <person name="Freedman E."/>
            <person name="Gellesch M."/>
            <person name="Goldberg J."/>
            <person name="Griggs A."/>
            <person name="Gujja S."/>
            <person name="Heiman D."/>
            <person name="Hepburn T."/>
            <person name="Howarth C."/>
            <person name="Jen D."/>
            <person name="Larson L."/>
            <person name="Lewis B."/>
            <person name="Mehta T."/>
            <person name="Park D."/>
            <person name="Pearson M."/>
            <person name="Roberts A."/>
            <person name="Saif S."/>
            <person name="Shenoy N."/>
            <person name="Sisk P."/>
            <person name="Stolte C."/>
            <person name="Sykes S."/>
            <person name="Thomson T."/>
            <person name="Walk T."/>
            <person name="White J."/>
            <person name="Yandava C."/>
            <person name="Burger G."/>
            <person name="Gray M.W."/>
            <person name="Holland P.W.H."/>
            <person name="King N."/>
            <person name="Lang F.B.F."/>
            <person name="Roger A.J."/>
            <person name="Ruiz-Trillo I."/>
            <person name="Lander E."/>
            <person name="Nusbaum C."/>
        </authorList>
    </citation>
    <scope>NUCLEOTIDE SEQUENCE [LARGE SCALE GENOMIC DNA]</scope>
    <source>
        <strain evidence="4 5">DAOM BR117</strain>
    </source>
</reference>
<dbReference type="PROSITE" id="PS51257">
    <property type="entry name" value="PROKAR_LIPOPROTEIN"/>
    <property type="match status" value="1"/>
</dbReference>
<evidence type="ECO:0000313" key="4">
    <source>
        <dbReference type="EMBL" id="KND02404.1"/>
    </source>
</evidence>
<gene>
    <name evidence="4" type="ORF">SPPG_02871</name>
</gene>
<dbReference type="InParanoid" id="A0A0L0HNK7"/>
<dbReference type="VEuPathDB" id="FungiDB:SPPG_02871"/>
<keyword evidence="5" id="KW-1185">Reference proteome</keyword>
<feature type="compositionally biased region" description="Basic and acidic residues" evidence="1">
    <location>
        <begin position="269"/>
        <end position="286"/>
    </location>
</feature>
<accession>A0A0L0HNK7</accession>
<keyword evidence="2" id="KW-1133">Transmembrane helix</keyword>
<feature type="compositionally biased region" description="Basic residues" evidence="1">
    <location>
        <begin position="328"/>
        <end position="337"/>
    </location>
</feature>
<dbReference type="Proteomes" id="UP000053201">
    <property type="component" value="Unassembled WGS sequence"/>
</dbReference>
<feature type="transmembrane region" description="Helical" evidence="2">
    <location>
        <begin position="159"/>
        <end position="182"/>
    </location>
</feature>
<evidence type="ECO:0000313" key="5">
    <source>
        <dbReference type="Proteomes" id="UP000053201"/>
    </source>
</evidence>
<evidence type="ECO:0000256" key="2">
    <source>
        <dbReference type="SAM" id="Phobius"/>
    </source>
</evidence>
<feature type="compositionally biased region" description="Basic and acidic residues" evidence="1">
    <location>
        <begin position="362"/>
        <end position="373"/>
    </location>
</feature>
<feature type="region of interest" description="Disordered" evidence="1">
    <location>
        <begin position="201"/>
        <end position="240"/>
    </location>
</feature>
<feature type="compositionally biased region" description="Basic and acidic residues" evidence="1">
    <location>
        <begin position="430"/>
        <end position="444"/>
    </location>
</feature>
<keyword evidence="3" id="KW-0732">Signal</keyword>
<keyword evidence="2" id="KW-0812">Transmembrane</keyword>
<protein>
    <recommendedName>
        <fullName evidence="6">Autophagy-related protein 27</fullName>
    </recommendedName>
</protein>
<dbReference type="OrthoDB" id="2123781at2759"/>
<evidence type="ECO:0008006" key="6">
    <source>
        <dbReference type="Google" id="ProtNLM"/>
    </source>
</evidence>
<evidence type="ECO:0000256" key="3">
    <source>
        <dbReference type="SAM" id="SignalP"/>
    </source>
</evidence>
<keyword evidence="2" id="KW-0472">Membrane</keyword>
<feature type="signal peptide" evidence="3">
    <location>
        <begin position="1"/>
        <end position="19"/>
    </location>
</feature>
<dbReference type="AlphaFoldDB" id="A0A0L0HNK7"/>
<dbReference type="RefSeq" id="XP_016610443.1">
    <property type="nucleotide sequence ID" value="XM_016751159.1"/>
</dbReference>
<dbReference type="EMBL" id="KQ257453">
    <property type="protein sequence ID" value="KND02404.1"/>
    <property type="molecule type" value="Genomic_DNA"/>
</dbReference>
<proteinExistence type="predicted"/>